<evidence type="ECO:0000256" key="3">
    <source>
        <dbReference type="SAM" id="Coils"/>
    </source>
</evidence>
<evidence type="ECO:0000259" key="5">
    <source>
        <dbReference type="Pfam" id="PF25954"/>
    </source>
</evidence>
<dbReference type="PANTHER" id="PTHR30097:SF4">
    <property type="entry name" value="SLR6042 PROTEIN"/>
    <property type="match status" value="1"/>
</dbReference>
<dbReference type="GO" id="GO:0022857">
    <property type="term" value="F:transmembrane transporter activity"/>
    <property type="evidence" value="ECO:0007669"/>
    <property type="project" value="InterPro"/>
</dbReference>
<dbReference type="InterPro" id="IPR058647">
    <property type="entry name" value="BSH_CzcB-like"/>
</dbReference>
<gene>
    <name evidence="7" type="primary">czcB_1</name>
    <name evidence="7" type="ORF">NCTC11388_02775</name>
</gene>
<comment type="similarity">
    <text evidence="1">Belongs to the membrane fusion protein (MFP) (TC 8.A.1) family.</text>
</comment>
<dbReference type="Pfam" id="PF25954">
    <property type="entry name" value="Beta-barrel_RND_2"/>
    <property type="match status" value="1"/>
</dbReference>
<evidence type="ECO:0000313" key="8">
    <source>
        <dbReference type="Proteomes" id="UP000254893"/>
    </source>
</evidence>
<proteinExistence type="inferred from homology"/>
<dbReference type="GO" id="GO:0015679">
    <property type="term" value="P:plasma membrane copper ion transport"/>
    <property type="evidence" value="ECO:0007669"/>
    <property type="project" value="TreeGrafter"/>
</dbReference>
<dbReference type="EMBL" id="UGYW01000002">
    <property type="protein sequence ID" value="SUJ18398.1"/>
    <property type="molecule type" value="Genomic_DNA"/>
</dbReference>
<sequence length="376" mass="42314">MLSEKIFKMKKIYYTPVLMALLLSFVSCGQGTDQTKEGEDDKQDKFCLNEEFKKKIALEPLAYRPVKEQISLTGSISYNEDDVVKFKSMLEGVVENVQFNLGQFVKRGQVLATVRSTSVNDMSNERQSLTNQIALARQKVSSTQSMFQDGLASARQVEEVRMELATLQSALQSLDANMNLYNATSHRGVFEIKAPKDGYIVEKNLNPGANINNEDQLFALSNLRQIWVMVNIYANNLQYVKNGATVAVKTLAYPDEIFTGKIQQISNVFDQDERVLKARVLLDNADLRLKPGMSADVIIDKSSLVGESLIAIPNHAIIFNNNQKYAVVYNGDCDLLVMPIKAVAENNEYTYVREGYKEGDQVITKNELIVFEELMK</sequence>
<evidence type="ECO:0000313" key="7">
    <source>
        <dbReference type="EMBL" id="SUJ18398.1"/>
    </source>
</evidence>
<feature type="coiled-coil region" evidence="3">
    <location>
        <begin position="119"/>
        <end position="184"/>
    </location>
</feature>
<dbReference type="GO" id="GO:0030313">
    <property type="term" value="C:cell envelope"/>
    <property type="evidence" value="ECO:0007669"/>
    <property type="project" value="TreeGrafter"/>
</dbReference>
<dbReference type="InterPro" id="IPR058792">
    <property type="entry name" value="Beta-barrel_RND_2"/>
</dbReference>
<dbReference type="SUPFAM" id="SSF111369">
    <property type="entry name" value="HlyD-like secretion proteins"/>
    <property type="match status" value="1"/>
</dbReference>
<dbReference type="InterPro" id="IPR051909">
    <property type="entry name" value="MFP_Cation_Efflux"/>
</dbReference>
<evidence type="ECO:0000256" key="4">
    <source>
        <dbReference type="SAM" id="SignalP"/>
    </source>
</evidence>
<name>A0A380CES3_SPHSI</name>
<reference evidence="7 8" key="1">
    <citation type="submission" date="2018-06" db="EMBL/GenBank/DDBJ databases">
        <authorList>
            <consortium name="Pathogen Informatics"/>
            <person name="Doyle S."/>
        </authorList>
    </citation>
    <scope>NUCLEOTIDE SEQUENCE [LARGE SCALE GENOMIC DNA]</scope>
    <source>
        <strain evidence="7 8">NCTC11388</strain>
    </source>
</reference>
<evidence type="ECO:0000256" key="1">
    <source>
        <dbReference type="ARBA" id="ARBA00009477"/>
    </source>
</evidence>
<dbReference type="PROSITE" id="PS51257">
    <property type="entry name" value="PROKAR_LIPOPROTEIN"/>
    <property type="match status" value="1"/>
</dbReference>
<feature type="chain" id="PRO_5016971462" evidence="4">
    <location>
        <begin position="30"/>
        <end position="376"/>
    </location>
</feature>
<protein>
    <submittedName>
        <fullName evidence="7">Cation efflux system protein CzcB</fullName>
    </submittedName>
</protein>
<organism evidence="7 8">
    <name type="scientific">Sphingobacterium spiritivorum</name>
    <name type="common">Flavobacterium spiritivorum</name>
    <dbReference type="NCBI Taxonomy" id="258"/>
    <lineage>
        <taxon>Bacteria</taxon>
        <taxon>Pseudomonadati</taxon>
        <taxon>Bacteroidota</taxon>
        <taxon>Sphingobacteriia</taxon>
        <taxon>Sphingobacteriales</taxon>
        <taxon>Sphingobacteriaceae</taxon>
        <taxon>Sphingobacterium</taxon>
    </lineage>
</organism>
<keyword evidence="3" id="KW-0175">Coiled coil</keyword>
<dbReference type="Proteomes" id="UP000254893">
    <property type="component" value="Unassembled WGS sequence"/>
</dbReference>
<accession>A0A380CES3</accession>
<dbReference type="Gene3D" id="2.40.30.170">
    <property type="match status" value="1"/>
</dbReference>
<evidence type="ECO:0000256" key="2">
    <source>
        <dbReference type="ARBA" id="ARBA00022448"/>
    </source>
</evidence>
<dbReference type="GO" id="GO:0016020">
    <property type="term" value="C:membrane"/>
    <property type="evidence" value="ECO:0007669"/>
    <property type="project" value="InterPro"/>
</dbReference>
<keyword evidence="4" id="KW-0732">Signal</keyword>
<feature type="domain" description="CzcB-like barrel-sandwich hybrid" evidence="6">
    <location>
        <begin position="88"/>
        <end position="222"/>
    </location>
</feature>
<dbReference type="Gene3D" id="2.40.420.20">
    <property type="match status" value="1"/>
</dbReference>
<dbReference type="AlphaFoldDB" id="A0A380CES3"/>
<dbReference type="Gene3D" id="2.40.50.100">
    <property type="match status" value="1"/>
</dbReference>
<dbReference type="FunFam" id="2.40.30.170:FF:000010">
    <property type="entry name" value="Efflux RND transporter periplasmic adaptor subunit"/>
    <property type="match status" value="1"/>
</dbReference>
<dbReference type="Pfam" id="PF25973">
    <property type="entry name" value="BSH_CzcB"/>
    <property type="match status" value="1"/>
</dbReference>
<dbReference type="NCBIfam" id="TIGR01730">
    <property type="entry name" value="RND_mfp"/>
    <property type="match status" value="1"/>
</dbReference>
<evidence type="ECO:0000259" key="6">
    <source>
        <dbReference type="Pfam" id="PF25973"/>
    </source>
</evidence>
<dbReference type="InterPro" id="IPR006143">
    <property type="entry name" value="RND_pump_MFP"/>
</dbReference>
<dbReference type="PANTHER" id="PTHR30097">
    <property type="entry name" value="CATION EFFLUX SYSTEM PROTEIN CUSB"/>
    <property type="match status" value="1"/>
</dbReference>
<dbReference type="GO" id="GO:0060003">
    <property type="term" value="P:copper ion export"/>
    <property type="evidence" value="ECO:0007669"/>
    <property type="project" value="TreeGrafter"/>
</dbReference>
<feature type="domain" description="CusB-like beta-barrel" evidence="5">
    <location>
        <begin position="225"/>
        <end position="301"/>
    </location>
</feature>
<keyword evidence="2" id="KW-0813">Transport</keyword>
<feature type="signal peptide" evidence="4">
    <location>
        <begin position="1"/>
        <end position="29"/>
    </location>
</feature>